<keyword evidence="3" id="KW-1003">Cell membrane</keyword>
<evidence type="ECO:0000313" key="10">
    <source>
        <dbReference type="Proteomes" id="UP000278962"/>
    </source>
</evidence>
<dbReference type="PANTHER" id="PTHR34296">
    <property type="entry name" value="TRANSCRIPTIONAL ACTIVATOR PROTEIN MED"/>
    <property type="match status" value="1"/>
</dbReference>
<dbReference type="Gene3D" id="3.40.50.2300">
    <property type="match status" value="2"/>
</dbReference>
<accession>A0A660LFL1</accession>
<evidence type="ECO:0000256" key="6">
    <source>
        <dbReference type="ARBA" id="ARBA00023288"/>
    </source>
</evidence>
<evidence type="ECO:0000256" key="5">
    <source>
        <dbReference type="ARBA" id="ARBA00023136"/>
    </source>
</evidence>
<comment type="subcellular location">
    <subcellularLocation>
        <location evidence="1">Cell membrane</location>
        <topology evidence="1">Lipid-anchor</topology>
    </subcellularLocation>
</comment>
<dbReference type="PANTHER" id="PTHR34296:SF2">
    <property type="entry name" value="ABC TRANSPORTER GUANOSINE-BINDING PROTEIN NUPN"/>
    <property type="match status" value="1"/>
</dbReference>
<keyword evidence="5" id="KW-0472">Membrane</keyword>
<evidence type="ECO:0000256" key="2">
    <source>
        <dbReference type="ARBA" id="ARBA00008610"/>
    </source>
</evidence>
<dbReference type="InterPro" id="IPR028082">
    <property type="entry name" value="Peripla_BP_I"/>
</dbReference>
<evidence type="ECO:0000256" key="3">
    <source>
        <dbReference type="ARBA" id="ARBA00022475"/>
    </source>
</evidence>
<evidence type="ECO:0000256" key="7">
    <source>
        <dbReference type="SAM" id="SignalP"/>
    </source>
</evidence>
<dbReference type="EMBL" id="RBIL01000001">
    <property type="protein sequence ID" value="RKQ91501.1"/>
    <property type="molecule type" value="Genomic_DNA"/>
</dbReference>
<organism evidence="9 10">
    <name type="scientific">Solirubrobacter pauli</name>
    <dbReference type="NCBI Taxonomy" id="166793"/>
    <lineage>
        <taxon>Bacteria</taxon>
        <taxon>Bacillati</taxon>
        <taxon>Actinomycetota</taxon>
        <taxon>Thermoleophilia</taxon>
        <taxon>Solirubrobacterales</taxon>
        <taxon>Solirubrobacteraceae</taxon>
        <taxon>Solirubrobacter</taxon>
    </lineage>
</organism>
<keyword evidence="6" id="KW-0449">Lipoprotein</keyword>
<dbReference type="GO" id="GO:0005886">
    <property type="term" value="C:plasma membrane"/>
    <property type="evidence" value="ECO:0007669"/>
    <property type="project" value="UniProtKB-SubCell"/>
</dbReference>
<feature type="chain" id="PRO_5038665561" evidence="7">
    <location>
        <begin position="22"/>
        <end position="339"/>
    </location>
</feature>
<gene>
    <name evidence="9" type="ORF">C8N24_1323</name>
</gene>
<feature type="signal peptide" evidence="7">
    <location>
        <begin position="1"/>
        <end position="21"/>
    </location>
</feature>
<dbReference type="RefSeq" id="WP_170178883.1">
    <property type="nucleotide sequence ID" value="NZ_RBIL01000001.1"/>
</dbReference>
<evidence type="ECO:0000313" key="9">
    <source>
        <dbReference type="EMBL" id="RKQ91501.1"/>
    </source>
</evidence>
<dbReference type="InterPro" id="IPR050957">
    <property type="entry name" value="BMP_lipoprotein"/>
</dbReference>
<reference evidence="9 10" key="1">
    <citation type="submission" date="2018-10" db="EMBL/GenBank/DDBJ databases">
        <title>Genomic Encyclopedia of Archaeal and Bacterial Type Strains, Phase II (KMG-II): from individual species to whole genera.</title>
        <authorList>
            <person name="Goeker M."/>
        </authorList>
    </citation>
    <scope>NUCLEOTIDE SEQUENCE [LARGE SCALE GENOMIC DNA]</scope>
    <source>
        <strain evidence="9 10">DSM 14954</strain>
    </source>
</reference>
<comment type="similarity">
    <text evidence="2">Belongs to the BMP lipoprotein family.</text>
</comment>
<dbReference type="InterPro" id="IPR003760">
    <property type="entry name" value="PnrA-like"/>
</dbReference>
<dbReference type="PROSITE" id="PS51257">
    <property type="entry name" value="PROKAR_LIPOPROTEIN"/>
    <property type="match status" value="1"/>
</dbReference>
<keyword evidence="10" id="KW-1185">Reference proteome</keyword>
<evidence type="ECO:0000256" key="1">
    <source>
        <dbReference type="ARBA" id="ARBA00004193"/>
    </source>
</evidence>
<name>A0A660LFL1_9ACTN</name>
<proteinExistence type="inferred from homology"/>
<dbReference type="AlphaFoldDB" id="A0A660LFL1"/>
<evidence type="ECO:0000259" key="8">
    <source>
        <dbReference type="Pfam" id="PF02608"/>
    </source>
</evidence>
<dbReference type="SUPFAM" id="SSF53822">
    <property type="entry name" value="Periplasmic binding protein-like I"/>
    <property type="match status" value="1"/>
</dbReference>
<dbReference type="Proteomes" id="UP000278962">
    <property type="component" value="Unassembled WGS sequence"/>
</dbReference>
<keyword evidence="4 7" id="KW-0732">Signal</keyword>
<sequence>MRKLVLAAFALLIVGCGGSESGSETTTGGGAKKTAIYVSTNPLGTNQFLNLIADGAKAGGAECGVDVKVVQSNDPNQLAANLRAAAQAKPDLIIANSFDSVQTIGQLSKQNADQRWALVDATVENTPNLRGILFKENEGMYLIGAAYALLAKDGAGDFPASKSIGFVGAIDNALVRRWYAGMEQGVKDTAPDIQVLQGWGNSYTDPATSKELALSQAGKGAKYIAAVAAAGNSGVFEAAAERNFYTSGVDVDERPKDPDHIILSMVKRSDEAVKQAVCDVGKDTFKGGDIALGVKENAVGPEFLTLPNLEIPSKLPQDVQDDLKALKDQIVSGEITVKQ</sequence>
<dbReference type="Pfam" id="PF02608">
    <property type="entry name" value="Bmp"/>
    <property type="match status" value="1"/>
</dbReference>
<evidence type="ECO:0000256" key="4">
    <source>
        <dbReference type="ARBA" id="ARBA00022729"/>
    </source>
</evidence>
<protein>
    <submittedName>
        <fullName evidence="9">Basic membrane protein A</fullName>
    </submittedName>
</protein>
<comment type="caution">
    <text evidence="9">The sequence shown here is derived from an EMBL/GenBank/DDBJ whole genome shotgun (WGS) entry which is preliminary data.</text>
</comment>
<feature type="domain" description="ABC transporter substrate-binding protein PnrA-like" evidence="8">
    <location>
        <begin position="60"/>
        <end position="338"/>
    </location>
</feature>